<dbReference type="PROSITE" id="PS00469">
    <property type="entry name" value="NDPK"/>
    <property type="match status" value="1"/>
</dbReference>
<dbReference type="InterPro" id="IPR036850">
    <property type="entry name" value="NDK-like_dom_sf"/>
</dbReference>
<organism evidence="16 17">
    <name type="scientific">Coemansia thaxteri</name>
    <dbReference type="NCBI Taxonomy" id="2663907"/>
    <lineage>
        <taxon>Eukaryota</taxon>
        <taxon>Fungi</taxon>
        <taxon>Fungi incertae sedis</taxon>
        <taxon>Zoopagomycota</taxon>
        <taxon>Kickxellomycotina</taxon>
        <taxon>Kickxellomycetes</taxon>
        <taxon>Kickxellales</taxon>
        <taxon>Kickxellaceae</taxon>
        <taxon>Coemansia</taxon>
    </lineage>
</organism>
<evidence type="ECO:0000256" key="13">
    <source>
        <dbReference type="RuleBase" id="RU004013"/>
    </source>
</evidence>
<feature type="binding site" evidence="11">
    <location>
        <position position="112"/>
    </location>
    <ligand>
        <name>ATP</name>
        <dbReference type="ChEBI" id="CHEBI:30616"/>
    </ligand>
</feature>
<feature type="binding site" evidence="11">
    <location>
        <position position="92"/>
    </location>
    <ligand>
        <name>ATP</name>
        <dbReference type="ChEBI" id="CHEBI:30616"/>
    </ligand>
</feature>
<gene>
    <name evidence="16" type="ORF">H4R26_006238</name>
</gene>
<evidence type="ECO:0000256" key="3">
    <source>
        <dbReference type="ARBA" id="ARBA00022490"/>
    </source>
</evidence>
<feature type="active site" description="Pros-phosphohistidine intermediate" evidence="11">
    <location>
        <position position="125"/>
    </location>
</feature>
<comment type="similarity">
    <text evidence="1 11 12">Belongs to the NDK family.</text>
</comment>
<comment type="catalytic activity">
    <reaction evidence="13">
        <text>a 2'-deoxyribonucleoside 5'-diphosphate + ATP = a 2'-deoxyribonucleoside 5'-triphosphate + ADP</text>
        <dbReference type="Rhea" id="RHEA:44640"/>
        <dbReference type="ChEBI" id="CHEBI:30616"/>
        <dbReference type="ChEBI" id="CHEBI:61560"/>
        <dbReference type="ChEBI" id="CHEBI:73316"/>
        <dbReference type="ChEBI" id="CHEBI:456216"/>
        <dbReference type="EC" id="2.7.4.6"/>
    </reaction>
</comment>
<dbReference type="GO" id="GO:0005524">
    <property type="term" value="F:ATP binding"/>
    <property type="evidence" value="ECO:0007669"/>
    <property type="project" value="UniProtKB-KW"/>
</dbReference>
<dbReference type="PANTHER" id="PTHR46161">
    <property type="entry name" value="NUCLEOSIDE DIPHOSPHATE KINASE"/>
    <property type="match status" value="1"/>
</dbReference>
<feature type="compositionally biased region" description="Basic residues" evidence="14">
    <location>
        <begin position="181"/>
        <end position="195"/>
    </location>
</feature>
<accession>A0A9W8B927</accession>
<dbReference type="GO" id="GO:0006183">
    <property type="term" value="P:GTP biosynthetic process"/>
    <property type="evidence" value="ECO:0007669"/>
    <property type="project" value="InterPro"/>
</dbReference>
<evidence type="ECO:0000313" key="17">
    <source>
        <dbReference type="Proteomes" id="UP001150907"/>
    </source>
</evidence>
<dbReference type="SUPFAM" id="SSF54919">
    <property type="entry name" value="Nucleoside diphosphate kinase, NDK"/>
    <property type="match status" value="1"/>
</dbReference>
<name>A0A9W8B927_9FUNG</name>
<dbReference type="GO" id="GO:0004550">
    <property type="term" value="F:nucleoside diphosphate kinase activity"/>
    <property type="evidence" value="ECO:0007669"/>
    <property type="project" value="UniProtKB-EC"/>
</dbReference>
<dbReference type="InterPro" id="IPR023005">
    <property type="entry name" value="Nucleoside_diP_kinase_AS"/>
</dbReference>
<keyword evidence="7 13" id="KW-0418">Kinase</keyword>
<keyword evidence="4 13" id="KW-0808">Transferase</keyword>
<dbReference type="Gene3D" id="3.30.70.141">
    <property type="entry name" value="Nucleoside diphosphate kinase-like domain"/>
    <property type="match status" value="1"/>
</dbReference>
<dbReference type="OrthoDB" id="2162449at2759"/>
<proteinExistence type="inferred from homology"/>
<dbReference type="PANTHER" id="PTHR46161:SF3">
    <property type="entry name" value="NUCLEOSIDE DIPHOSPHATE KINASE DDB_G0292928-RELATED"/>
    <property type="match status" value="1"/>
</dbReference>
<dbReference type="GO" id="GO:0006241">
    <property type="term" value="P:CTP biosynthetic process"/>
    <property type="evidence" value="ECO:0007669"/>
    <property type="project" value="InterPro"/>
</dbReference>
<dbReference type="InterPro" id="IPR034907">
    <property type="entry name" value="NDK-like_dom"/>
</dbReference>
<protein>
    <recommendedName>
        <fullName evidence="2 13">Nucleoside diphosphate kinase</fullName>
        <ecNumber evidence="13">2.7.4.6</ecNumber>
    </recommendedName>
</protein>
<dbReference type="InterPro" id="IPR001564">
    <property type="entry name" value="Nucleoside_diP_kinase"/>
</dbReference>
<evidence type="ECO:0000256" key="10">
    <source>
        <dbReference type="ARBA" id="ARBA00023080"/>
    </source>
</evidence>
<feature type="region of interest" description="Disordered" evidence="14">
    <location>
        <begin position="170"/>
        <end position="227"/>
    </location>
</feature>
<keyword evidence="9" id="KW-0460">Magnesium</keyword>
<evidence type="ECO:0000256" key="5">
    <source>
        <dbReference type="ARBA" id="ARBA00022723"/>
    </source>
</evidence>
<dbReference type="PRINTS" id="PR01243">
    <property type="entry name" value="NUCDPKINASE"/>
</dbReference>
<feature type="binding site" evidence="11">
    <location>
        <position position="64"/>
    </location>
    <ligand>
        <name>ATP</name>
        <dbReference type="ChEBI" id="CHEBI:30616"/>
    </ligand>
</feature>
<sequence>MERADEARCTLALIKPDIAQEESAIAKIIERIVARGYEIKDRVEITLSRSQVTSFYSEHEGKEFFEGLVSFMSSGPTIALLLEGDDVIRGWRTMIGPTSPDSARAQVPLSIRALFGVSGPRNAVHGSDSIEAAQRELSFFFSPRIQPEDDPLTPAETAVEDTYIASTAVAAGSAASSEDKKKKKKKPKRRSKRKQAVTANPDETVFANGAGSLSDESDDELDTSAPITPSATHIRFDQQLMPESEPSSADAPAQELELEIESEPASKAHVLNLAVAANPDNERTFALIKPDAYPRYHK</sequence>
<evidence type="ECO:0000256" key="2">
    <source>
        <dbReference type="ARBA" id="ARBA00017632"/>
    </source>
</evidence>
<feature type="binding site" evidence="11">
    <location>
        <position position="15"/>
    </location>
    <ligand>
        <name>ATP</name>
        <dbReference type="ChEBI" id="CHEBI:30616"/>
    </ligand>
</feature>
<evidence type="ECO:0000256" key="12">
    <source>
        <dbReference type="RuleBase" id="RU004011"/>
    </source>
</evidence>
<keyword evidence="10" id="KW-0546">Nucleotide metabolism</keyword>
<evidence type="ECO:0000256" key="4">
    <source>
        <dbReference type="ARBA" id="ARBA00022679"/>
    </source>
</evidence>
<evidence type="ECO:0000256" key="1">
    <source>
        <dbReference type="ARBA" id="ARBA00008142"/>
    </source>
</evidence>
<dbReference type="AlphaFoldDB" id="A0A9W8B927"/>
<dbReference type="EMBL" id="JANBQF010001862">
    <property type="protein sequence ID" value="KAJ1995651.1"/>
    <property type="molecule type" value="Genomic_DNA"/>
</dbReference>
<evidence type="ECO:0000256" key="9">
    <source>
        <dbReference type="ARBA" id="ARBA00022842"/>
    </source>
</evidence>
<evidence type="ECO:0000256" key="8">
    <source>
        <dbReference type="ARBA" id="ARBA00022840"/>
    </source>
</evidence>
<keyword evidence="6 13" id="KW-0547">Nucleotide-binding</keyword>
<evidence type="ECO:0000256" key="14">
    <source>
        <dbReference type="SAM" id="MobiDB-lite"/>
    </source>
</evidence>
<keyword evidence="8 13" id="KW-0067">ATP-binding</keyword>
<feature type="binding site" evidence="11">
    <location>
        <position position="122"/>
    </location>
    <ligand>
        <name>ATP</name>
        <dbReference type="ChEBI" id="CHEBI:30616"/>
    </ligand>
</feature>
<keyword evidence="5" id="KW-0479">Metal-binding</keyword>
<evidence type="ECO:0000256" key="6">
    <source>
        <dbReference type="ARBA" id="ARBA00022741"/>
    </source>
</evidence>
<dbReference type="GO" id="GO:0046872">
    <property type="term" value="F:metal ion binding"/>
    <property type="evidence" value="ECO:0007669"/>
    <property type="project" value="UniProtKB-KW"/>
</dbReference>
<dbReference type="GO" id="GO:0006228">
    <property type="term" value="P:UTP biosynthetic process"/>
    <property type="evidence" value="ECO:0007669"/>
    <property type="project" value="InterPro"/>
</dbReference>
<reference evidence="16" key="1">
    <citation type="submission" date="2022-07" db="EMBL/GenBank/DDBJ databases">
        <title>Phylogenomic reconstructions and comparative analyses of Kickxellomycotina fungi.</title>
        <authorList>
            <person name="Reynolds N.K."/>
            <person name="Stajich J.E."/>
            <person name="Barry K."/>
            <person name="Grigoriev I.V."/>
            <person name="Crous P."/>
            <person name="Smith M.E."/>
        </authorList>
    </citation>
    <scope>NUCLEOTIDE SEQUENCE</scope>
    <source>
        <strain evidence="16">IMI 214461</strain>
    </source>
</reference>
<keyword evidence="3" id="KW-0963">Cytoplasm</keyword>
<keyword evidence="17" id="KW-1185">Reference proteome</keyword>
<dbReference type="Proteomes" id="UP001150907">
    <property type="component" value="Unassembled WGS sequence"/>
</dbReference>
<feature type="binding site" evidence="11">
    <location>
        <position position="98"/>
    </location>
    <ligand>
        <name>ATP</name>
        <dbReference type="ChEBI" id="CHEBI:30616"/>
    </ligand>
</feature>
<dbReference type="EC" id="2.7.4.6" evidence="13"/>
<feature type="domain" description="Nucleoside diphosphate kinase-like" evidence="15">
    <location>
        <begin position="7"/>
        <end position="147"/>
    </location>
</feature>
<comment type="caution">
    <text evidence="16">The sequence shown here is derived from an EMBL/GenBank/DDBJ whole genome shotgun (WGS) entry which is preliminary data.</text>
</comment>
<dbReference type="PROSITE" id="PS51374">
    <property type="entry name" value="NDPK_LIKE"/>
    <property type="match status" value="1"/>
</dbReference>
<evidence type="ECO:0000256" key="7">
    <source>
        <dbReference type="ARBA" id="ARBA00022777"/>
    </source>
</evidence>
<dbReference type="Pfam" id="PF00334">
    <property type="entry name" value="NDK"/>
    <property type="match status" value="1"/>
</dbReference>
<dbReference type="SMART" id="SM00562">
    <property type="entry name" value="NDK"/>
    <property type="match status" value="1"/>
</dbReference>
<evidence type="ECO:0000256" key="11">
    <source>
        <dbReference type="PROSITE-ProRule" id="PRU00706"/>
    </source>
</evidence>
<feature type="non-terminal residue" evidence="16">
    <location>
        <position position="298"/>
    </location>
</feature>
<evidence type="ECO:0000313" key="16">
    <source>
        <dbReference type="EMBL" id="KAJ1995651.1"/>
    </source>
</evidence>
<evidence type="ECO:0000259" key="15">
    <source>
        <dbReference type="SMART" id="SM00562"/>
    </source>
</evidence>